<dbReference type="Proteomes" id="UP001207582">
    <property type="component" value="Unassembled WGS sequence"/>
</dbReference>
<organism evidence="1 2">
    <name type="scientific">Defluviimonas salinarum</name>
    <dbReference type="NCBI Taxonomy" id="2992147"/>
    <lineage>
        <taxon>Bacteria</taxon>
        <taxon>Pseudomonadati</taxon>
        <taxon>Pseudomonadota</taxon>
        <taxon>Alphaproteobacteria</taxon>
        <taxon>Rhodobacterales</taxon>
        <taxon>Paracoccaceae</taxon>
        <taxon>Albidovulum</taxon>
    </lineage>
</organism>
<sequence length="89" mass="9503">MGRSEKGSSIRPIHGMVTVRQILDGFLAGSVTDHEAMDALHMETYADLINALADIGEAPPLPPKAEVEAEVEAALPLIRKRLQEVADGA</sequence>
<evidence type="ECO:0000313" key="1">
    <source>
        <dbReference type="EMBL" id="MCW3782923.1"/>
    </source>
</evidence>
<dbReference type="EMBL" id="JAPDOG010000014">
    <property type="protein sequence ID" value="MCW3782923.1"/>
    <property type="molecule type" value="Genomic_DNA"/>
</dbReference>
<dbReference type="RefSeq" id="WP_264772557.1">
    <property type="nucleotide sequence ID" value="NZ_JAPDOG010000014.1"/>
</dbReference>
<name>A0ABT3J5G6_9RHOB</name>
<accession>A0ABT3J5G6</accession>
<reference evidence="1 2" key="1">
    <citation type="submission" date="2022-10" db="EMBL/GenBank/DDBJ databases">
        <title>Defluviimonas sp. CAU 1641 isolated from mud.</title>
        <authorList>
            <person name="Kim W."/>
        </authorList>
    </citation>
    <scope>NUCLEOTIDE SEQUENCE [LARGE SCALE GENOMIC DNA]</scope>
    <source>
        <strain evidence="1 2">CAU 1641</strain>
    </source>
</reference>
<gene>
    <name evidence="1" type="ORF">OM960_15325</name>
</gene>
<proteinExistence type="predicted"/>
<comment type="caution">
    <text evidence="1">The sequence shown here is derived from an EMBL/GenBank/DDBJ whole genome shotgun (WGS) entry which is preliminary data.</text>
</comment>
<keyword evidence="2" id="KW-1185">Reference proteome</keyword>
<evidence type="ECO:0000313" key="2">
    <source>
        <dbReference type="Proteomes" id="UP001207582"/>
    </source>
</evidence>
<protein>
    <submittedName>
        <fullName evidence="1">Uncharacterized protein</fullName>
    </submittedName>
</protein>